<dbReference type="InterPro" id="IPR036691">
    <property type="entry name" value="Endo/exonu/phosph_ase_sf"/>
</dbReference>
<proteinExistence type="predicted"/>
<dbReference type="Gene3D" id="3.60.10.10">
    <property type="entry name" value="Endonuclease/exonuclease/phosphatase"/>
    <property type="match status" value="1"/>
</dbReference>
<dbReference type="SUPFAM" id="SSF56219">
    <property type="entry name" value="DNase I-like"/>
    <property type="match status" value="1"/>
</dbReference>
<evidence type="ECO:0000313" key="1">
    <source>
        <dbReference type="EnsemblMetazoa" id="AATE012487-PA.1"/>
    </source>
</evidence>
<sequence>MLIKRRNHGGGGDGVTLEAPCCPGGAHGRWGSRRTTERGRLLAKTADFLGLVLINRGRVSTFSGNAVARDSIVELIFVSPAIAGNCRWRVSPSYTHSDTQAVRFVVDPQGQQQRQQQQRMTCNPQPRVSGAKWVNRRFNAETFAQALVVKRFTERTEDAQSLVVALARALTKRCPANLVLPVGILCSGGPRR</sequence>
<dbReference type="VEuPathDB" id="VectorBase:AATE012487"/>
<organism evidence="1">
    <name type="scientific">Anopheles atroparvus</name>
    <name type="common">European mosquito</name>
    <dbReference type="NCBI Taxonomy" id="41427"/>
    <lineage>
        <taxon>Eukaryota</taxon>
        <taxon>Metazoa</taxon>
        <taxon>Ecdysozoa</taxon>
        <taxon>Arthropoda</taxon>
        <taxon>Hexapoda</taxon>
        <taxon>Insecta</taxon>
        <taxon>Pterygota</taxon>
        <taxon>Neoptera</taxon>
        <taxon>Endopterygota</taxon>
        <taxon>Diptera</taxon>
        <taxon>Nematocera</taxon>
        <taxon>Culicoidea</taxon>
        <taxon>Culicidae</taxon>
        <taxon>Anophelinae</taxon>
        <taxon>Anopheles</taxon>
    </lineage>
</organism>
<protein>
    <submittedName>
        <fullName evidence="1">Uncharacterized protein</fullName>
    </submittedName>
</protein>
<dbReference type="EnsemblMetazoa" id="AATE012487-RA">
    <property type="protein sequence ID" value="AATE012487-PA.1"/>
    <property type="gene ID" value="AATE012487"/>
</dbReference>
<dbReference type="AlphaFoldDB" id="A0A182J6V3"/>
<reference evidence="1" key="1">
    <citation type="submission" date="2022-08" db="UniProtKB">
        <authorList>
            <consortium name="EnsemblMetazoa"/>
        </authorList>
    </citation>
    <scope>IDENTIFICATION</scope>
    <source>
        <strain evidence="1">EBRO</strain>
    </source>
</reference>
<name>A0A182J6V3_ANOAO</name>
<accession>A0A182J6V3</accession>